<evidence type="ECO:0000256" key="3">
    <source>
        <dbReference type="ARBA" id="ARBA00022448"/>
    </source>
</evidence>
<proteinExistence type="inferred from homology"/>
<dbReference type="PANTHER" id="PTHR42809">
    <property type="entry name" value="FLAVODOXIN 2"/>
    <property type="match status" value="1"/>
</dbReference>
<dbReference type="InterPro" id="IPR050619">
    <property type="entry name" value="Flavodoxin"/>
</dbReference>
<keyword evidence="3" id="KW-0813">Transport</keyword>
<accession>X1H0R9</accession>
<name>X1H0R9_9ZZZZ</name>
<evidence type="ECO:0000256" key="6">
    <source>
        <dbReference type="ARBA" id="ARBA00022982"/>
    </source>
</evidence>
<gene>
    <name evidence="8" type="ORF">S03H2_51989</name>
</gene>
<evidence type="ECO:0000256" key="5">
    <source>
        <dbReference type="ARBA" id="ARBA00022643"/>
    </source>
</evidence>
<dbReference type="EMBL" id="BARU01033016">
    <property type="protein sequence ID" value="GAH62992.1"/>
    <property type="molecule type" value="Genomic_DNA"/>
</dbReference>
<comment type="cofactor">
    <cofactor evidence="1">
        <name>FMN</name>
        <dbReference type="ChEBI" id="CHEBI:58210"/>
    </cofactor>
</comment>
<comment type="caution">
    <text evidence="8">The sequence shown here is derived from an EMBL/GenBank/DDBJ whole genome shotgun (WGS) entry which is preliminary data.</text>
</comment>
<dbReference type="AlphaFoldDB" id="X1H0R9"/>
<protein>
    <recommendedName>
        <fullName evidence="7">Flavodoxin-like domain-containing protein</fullName>
    </recommendedName>
</protein>
<evidence type="ECO:0000256" key="4">
    <source>
        <dbReference type="ARBA" id="ARBA00022630"/>
    </source>
</evidence>
<dbReference type="NCBIfam" id="TIGR01752">
    <property type="entry name" value="flav_long"/>
    <property type="match status" value="1"/>
</dbReference>
<keyword evidence="5" id="KW-0288">FMN</keyword>
<reference evidence="8" key="1">
    <citation type="journal article" date="2014" name="Front. Microbiol.">
        <title>High frequency of phylogenetically diverse reductive dehalogenase-homologous genes in deep subseafloor sedimentary metagenomes.</title>
        <authorList>
            <person name="Kawai M."/>
            <person name="Futagami T."/>
            <person name="Toyoda A."/>
            <person name="Takaki Y."/>
            <person name="Nishi S."/>
            <person name="Hori S."/>
            <person name="Arai W."/>
            <person name="Tsubouchi T."/>
            <person name="Morono Y."/>
            <person name="Uchiyama I."/>
            <person name="Ito T."/>
            <person name="Fujiyama A."/>
            <person name="Inagaki F."/>
            <person name="Takami H."/>
        </authorList>
    </citation>
    <scope>NUCLEOTIDE SEQUENCE</scope>
    <source>
        <strain evidence="8">Expedition CK06-06</strain>
    </source>
</reference>
<evidence type="ECO:0000256" key="2">
    <source>
        <dbReference type="ARBA" id="ARBA00005267"/>
    </source>
</evidence>
<dbReference type="Gene3D" id="3.40.50.360">
    <property type="match status" value="1"/>
</dbReference>
<comment type="similarity">
    <text evidence="2">Belongs to the flavodoxin family.</text>
</comment>
<dbReference type="InterPro" id="IPR029039">
    <property type="entry name" value="Flavoprotein-like_sf"/>
</dbReference>
<evidence type="ECO:0000256" key="1">
    <source>
        <dbReference type="ARBA" id="ARBA00001917"/>
    </source>
</evidence>
<dbReference type="InterPro" id="IPR010086">
    <property type="entry name" value="Flavodoxin_lc"/>
</dbReference>
<dbReference type="InterPro" id="IPR008254">
    <property type="entry name" value="Flavodoxin/NO_synth"/>
</dbReference>
<organism evidence="8">
    <name type="scientific">marine sediment metagenome</name>
    <dbReference type="NCBI Taxonomy" id="412755"/>
    <lineage>
        <taxon>unclassified sequences</taxon>
        <taxon>metagenomes</taxon>
        <taxon>ecological metagenomes</taxon>
    </lineage>
</organism>
<sequence length="173" mass="19398">MKKIGLFYGPIGGSVEQVATKIAKQIGEDKVDIRPVKEATAKDFDKYENIILGISTIGSETWQSESPANDWDKFLLQLDHVNYTGKTFALFGLGDHISYPLQFVDALGILGKILIQNEAKIIGRVPTESYEFEDSKGVIDGKFIGLPIDEDFENEKTDSRIEEWLDLILPLFN</sequence>
<dbReference type="GO" id="GO:0010181">
    <property type="term" value="F:FMN binding"/>
    <property type="evidence" value="ECO:0007669"/>
    <property type="project" value="InterPro"/>
</dbReference>
<keyword evidence="4" id="KW-0285">Flavoprotein</keyword>
<dbReference type="PANTHER" id="PTHR42809:SF1">
    <property type="entry name" value="FLAVODOXIN 1"/>
    <property type="match status" value="1"/>
</dbReference>
<evidence type="ECO:0000259" key="7">
    <source>
        <dbReference type="PROSITE" id="PS50902"/>
    </source>
</evidence>
<dbReference type="PIRSF" id="PIRSF038996">
    <property type="entry name" value="FldA"/>
    <property type="match status" value="1"/>
</dbReference>
<dbReference type="PROSITE" id="PS50902">
    <property type="entry name" value="FLAVODOXIN_LIKE"/>
    <property type="match status" value="1"/>
</dbReference>
<keyword evidence="6" id="KW-0249">Electron transport</keyword>
<dbReference type="Pfam" id="PF00258">
    <property type="entry name" value="Flavodoxin_1"/>
    <property type="match status" value="1"/>
</dbReference>
<evidence type="ECO:0000313" key="8">
    <source>
        <dbReference type="EMBL" id="GAH62992.1"/>
    </source>
</evidence>
<dbReference type="SUPFAM" id="SSF52218">
    <property type="entry name" value="Flavoproteins"/>
    <property type="match status" value="1"/>
</dbReference>
<feature type="domain" description="Flavodoxin-like" evidence="7">
    <location>
        <begin position="4"/>
        <end position="169"/>
    </location>
</feature>